<keyword evidence="4 11" id="KW-0808">Transferase</keyword>
<reference evidence="14" key="2">
    <citation type="submission" date="2023-11" db="UniProtKB">
        <authorList>
            <consortium name="WormBaseParasite"/>
        </authorList>
    </citation>
    <scope>IDENTIFICATION</scope>
</reference>
<dbReference type="Gene3D" id="3.40.50.150">
    <property type="entry name" value="Vaccinia Virus protein VP39"/>
    <property type="match status" value="1"/>
</dbReference>
<evidence type="ECO:0000259" key="12">
    <source>
        <dbReference type="PROSITE" id="PS51686"/>
    </source>
</evidence>
<keyword evidence="13" id="KW-1185">Reference proteome</keyword>
<sequence length="509" mass="56790">MSMFCPVSKKKLNNLCRCFSSATRRQPYEPIRIQQHEEGGDLTFSVSELSLHGKAALAHFDPYYTEAYGTVGWRSMRIALLMPPKKALLFNRYFPNVTLSSAIPSKFHSILPGTDFIRTLGKYQNSSLPEEDVVVHNDDDVDENPPTIHEVVSTMEKSAPRRQFLTRYNPSDDAMSATNLNEFIPSTELISENEMYDYRITRDPFGLQSTLNVITEKIDLPTGLCIKCAPPGRLVSIPEPLYVNGQFSFHKMDLGSAVTVLALNLKKNDNMLNMSTFSGTKSVIALQTGLLNRLTCVVRSPSRTTHVQQITETFQLPENTTTEAEIRTKIDVICSNDLSNYLSPTKVDENFIFNKILVNVPCSADRYAITSDAVHVFSPGKINARTGLSKKQLNLLQHAMSLCPPNGDVVYSTSTLSPGQNQELIQSFIVNNSNIGNFALVNMKPLYNLLNSCYSKLGIKVIPIHLPLFDNRSISDKSKSSDICHALLIVPSISCNYGPTFIAKFRRLT</sequence>
<dbReference type="Pfam" id="PF01189">
    <property type="entry name" value="Methyltr_RsmB-F"/>
    <property type="match status" value="1"/>
</dbReference>
<keyword evidence="6 11" id="KW-0694">RNA-binding</keyword>
<evidence type="ECO:0000256" key="11">
    <source>
        <dbReference type="PROSITE-ProRule" id="PRU01023"/>
    </source>
</evidence>
<protein>
    <recommendedName>
        <fullName evidence="9">NOL1/NOP2/Sun domain family member 4</fullName>
    </recommendedName>
</protein>
<dbReference type="Proteomes" id="UP000050795">
    <property type="component" value="Unassembled WGS sequence"/>
</dbReference>
<comment type="subcellular location">
    <subcellularLocation>
        <location evidence="1">Mitochondrion</location>
    </subcellularLocation>
</comment>
<evidence type="ECO:0000256" key="5">
    <source>
        <dbReference type="ARBA" id="ARBA00022691"/>
    </source>
</evidence>
<dbReference type="PANTHER" id="PTHR22808">
    <property type="entry name" value="NCL1 YEAST -RELATED NOL1/NOP2/FMU SUN DOMAIN-CONTAINING"/>
    <property type="match status" value="1"/>
</dbReference>
<name>A0AA85JQL5_TRIRE</name>
<dbReference type="PROSITE" id="PS51686">
    <property type="entry name" value="SAM_MT_RSMB_NOP"/>
    <property type="match status" value="1"/>
</dbReference>
<evidence type="ECO:0000256" key="6">
    <source>
        <dbReference type="ARBA" id="ARBA00022884"/>
    </source>
</evidence>
<dbReference type="AlphaFoldDB" id="A0AA85JQL5"/>
<dbReference type="InterPro" id="IPR023267">
    <property type="entry name" value="RCMT"/>
</dbReference>
<accession>A0AA85JQL5</accession>
<dbReference type="SUPFAM" id="SSF53335">
    <property type="entry name" value="S-adenosyl-L-methionine-dependent methyltransferases"/>
    <property type="match status" value="1"/>
</dbReference>
<keyword evidence="8" id="KW-0496">Mitochondrion</keyword>
<comment type="caution">
    <text evidence="11">Lacks conserved residue(s) required for the propagation of feature annotation.</text>
</comment>
<dbReference type="Gene3D" id="6.20.240.40">
    <property type="match status" value="1"/>
</dbReference>
<keyword evidence="7" id="KW-0809">Transit peptide</keyword>
<dbReference type="WBParaSite" id="TREG1_4540.1">
    <property type="protein sequence ID" value="TREG1_4540.1"/>
    <property type="gene ID" value="TREG1_4540"/>
</dbReference>
<keyword evidence="3 11" id="KW-0489">Methyltransferase</keyword>
<evidence type="ECO:0000313" key="14">
    <source>
        <dbReference type="WBParaSite" id="TREG1_4540.1"/>
    </source>
</evidence>
<organism evidence="13 14">
    <name type="scientific">Trichobilharzia regenti</name>
    <name type="common">Nasal bird schistosome</name>
    <dbReference type="NCBI Taxonomy" id="157069"/>
    <lineage>
        <taxon>Eukaryota</taxon>
        <taxon>Metazoa</taxon>
        <taxon>Spiralia</taxon>
        <taxon>Lophotrochozoa</taxon>
        <taxon>Platyhelminthes</taxon>
        <taxon>Trematoda</taxon>
        <taxon>Digenea</taxon>
        <taxon>Strigeidida</taxon>
        <taxon>Schistosomatoidea</taxon>
        <taxon>Schistosomatidae</taxon>
        <taxon>Trichobilharzia</taxon>
    </lineage>
</organism>
<keyword evidence="5 11" id="KW-0949">S-adenosyl-L-methionine</keyword>
<reference evidence="13" key="1">
    <citation type="submission" date="2022-06" db="EMBL/GenBank/DDBJ databases">
        <authorList>
            <person name="Berger JAMES D."/>
            <person name="Berger JAMES D."/>
        </authorList>
    </citation>
    <scope>NUCLEOTIDE SEQUENCE [LARGE SCALE GENOMIC DNA]</scope>
</reference>
<evidence type="ECO:0000256" key="8">
    <source>
        <dbReference type="ARBA" id="ARBA00023128"/>
    </source>
</evidence>
<evidence type="ECO:0000256" key="1">
    <source>
        <dbReference type="ARBA" id="ARBA00004173"/>
    </source>
</evidence>
<comment type="catalytic activity">
    <reaction evidence="10">
        <text>a cytidine in rRNA + S-adenosyl-L-methionine = a 5-methylcytidine in rRNA + S-adenosyl-L-homocysteine + H(+)</text>
        <dbReference type="Rhea" id="RHEA:61484"/>
        <dbReference type="Rhea" id="RHEA-COMP:15836"/>
        <dbReference type="Rhea" id="RHEA-COMP:15837"/>
        <dbReference type="ChEBI" id="CHEBI:15378"/>
        <dbReference type="ChEBI" id="CHEBI:57856"/>
        <dbReference type="ChEBI" id="CHEBI:59789"/>
        <dbReference type="ChEBI" id="CHEBI:74483"/>
        <dbReference type="ChEBI" id="CHEBI:82748"/>
    </reaction>
</comment>
<dbReference type="InterPro" id="IPR049560">
    <property type="entry name" value="MeTrfase_RsmB-F_NOP2_cat"/>
</dbReference>
<dbReference type="GO" id="GO:0005762">
    <property type="term" value="C:mitochondrial large ribosomal subunit"/>
    <property type="evidence" value="ECO:0007669"/>
    <property type="project" value="TreeGrafter"/>
</dbReference>
<dbReference type="PANTHER" id="PTHR22808:SF3">
    <property type="entry name" value="5-METHYLCYTOSINE RRNA METHYLTRANSFERASE NSUN4"/>
    <property type="match status" value="1"/>
</dbReference>
<evidence type="ECO:0000256" key="9">
    <source>
        <dbReference type="ARBA" id="ARBA00042050"/>
    </source>
</evidence>
<proteinExistence type="inferred from homology"/>
<evidence type="ECO:0000256" key="2">
    <source>
        <dbReference type="ARBA" id="ARBA00022552"/>
    </source>
</evidence>
<evidence type="ECO:0000313" key="13">
    <source>
        <dbReference type="Proteomes" id="UP000050795"/>
    </source>
</evidence>
<keyword evidence="2" id="KW-0698">rRNA processing</keyword>
<comment type="similarity">
    <text evidence="11">Belongs to the class I-like SAM-binding methyltransferase superfamily. RsmB/NOP family.</text>
</comment>
<evidence type="ECO:0000256" key="4">
    <source>
        <dbReference type="ARBA" id="ARBA00022679"/>
    </source>
</evidence>
<evidence type="ECO:0000256" key="7">
    <source>
        <dbReference type="ARBA" id="ARBA00022946"/>
    </source>
</evidence>
<evidence type="ECO:0000256" key="10">
    <source>
        <dbReference type="ARBA" id="ARBA00049302"/>
    </source>
</evidence>
<dbReference type="InterPro" id="IPR029063">
    <property type="entry name" value="SAM-dependent_MTases_sf"/>
</dbReference>
<dbReference type="GO" id="GO:0003723">
    <property type="term" value="F:RNA binding"/>
    <property type="evidence" value="ECO:0007669"/>
    <property type="project" value="UniProtKB-UniRule"/>
</dbReference>
<dbReference type="GO" id="GO:0008173">
    <property type="term" value="F:RNA methyltransferase activity"/>
    <property type="evidence" value="ECO:0007669"/>
    <property type="project" value="InterPro"/>
</dbReference>
<dbReference type="InterPro" id="IPR001678">
    <property type="entry name" value="MeTrfase_RsmB-F_NOP2_dom"/>
</dbReference>
<evidence type="ECO:0000256" key="3">
    <source>
        <dbReference type="ARBA" id="ARBA00022603"/>
    </source>
</evidence>
<feature type="domain" description="SAM-dependent MTase RsmB/NOP-type" evidence="12">
    <location>
        <begin position="252"/>
        <end position="508"/>
    </location>
</feature>
<dbReference type="GO" id="GO:0031167">
    <property type="term" value="P:rRNA methylation"/>
    <property type="evidence" value="ECO:0007669"/>
    <property type="project" value="TreeGrafter"/>
</dbReference>